<dbReference type="Proteomes" id="UP000016801">
    <property type="component" value="Unassembled WGS sequence"/>
</dbReference>
<protein>
    <recommendedName>
        <fullName evidence="4">Microbial-type PARG catalytic domain-containing protein</fullName>
    </recommendedName>
</protein>
<dbReference type="PANTHER" id="PTHR35596">
    <property type="entry name" value="DUF2263 DOMAIN-CONTAINING PROTEIN"/>
    <property type="match status" value="1"/>
</dbReference>
<name>M1W3T1_CLAP2</name>
<sequence>MDAGNPSQQVAGGTGNLMPPGLPPVLSRPRSYNSRTINLTRHTQSTNPPEFRVVHGDPVKVALDYAKRGIRVPFICAANRRGPGLRHHDQRPTYEEDFCDRSNLFDTLTRTQSGMDDTLYPIPATGGIFSDRVAVYLGLREDNYESLNPIPDLPVVSVSPVRNPNVKGNGSLYSYGTDESTMREKICGALRICLHNNYDRAVIGDFGLGDGFHNPPQVVAETWRDLLLFDPDLCGQFESVDFAFVDPMQSTTQVFWDKREKINEGYRVAKEDTLLYTQGESPSSRRAATDMAIFESVFHPDEIKRVREKAAST</sequence>
<dbReference type="PhylomeDB" id="M1W3T1"/>
<comment type="caution">
    <text evidence="2">The sequence shown here is derived from an EMBL/GenBank/DDBJ whole genome shotgun (WGS) entry which is preliminary data.</text>
</comment>
<dbReference type="VEuPathDB" id="FungiDB:CPUR_02464"/>
<dbReference type="InterPro" id="IPR043472">
    <property type="entry name" value="Macro_dom-like"/>
</dbReference>
<dbReference type="PANTHER" id="PTHR35596:SF2">
    <property type="entry name" value="MICROBIAL-TYPE PARG CATALYTIC DOMAIN-CONTAINING PROTEIN"/>
    <property type="match status" value="1"/>
</dbReference>
<evidence type="ECO:0000313" key="3">
    <source>
        <dbReference type="Proteomes" id="UP000016801"/>
    </source>
</evidence>
<feature type="region of interest" description="Disordered" evidence="1">
    <location>
        <begin position="1"/>
        <end position="31"/>
    </location>
</feature>
<accession>M1W3T1</accession>
<dbReference type="eggNOG" id="ENOG502S1YN">
    <property type="taxonomic scope" value="Eukaryota"/>
</dbReference>
<evidence type="ECO:0008006" key="4">
    <source>
        <dbReference type="Google" id="ProtNLM"/>
    </source>
</evidence>
<dbReference type="Gene3D" id="3.40.220.10">
    <property type="entry name" value="Leucine Aminopeptidase, subunit E, domain 1"/>
    <property type="match status" value="1"/>
</dbReference>
<dbReference type="AlphaFoldDB" id="M1W3T1"/>
<proteinExistence type="predicted"/>
<reference evidence="2 3" key="1">
    <citation type="journal article" date="2013" name="PLoS Genet.">
        <title>Plant-symbiotic fungi as chemical engineers: Multi-genome analysis of the Clavicipitaceae reveals dynamics of alkaloid loci.</title>
        <authorList>
            <person name="Schardl C.L."/>
            <person name="Young C.A."/>
            <person name="Hesse U."/>
            <person name="Amyotte S.G."/>
            <person name="Andreeva K."/>
            <person name="Calie P.J."/>
            <person name="Fleetwood D.J."/>
            <person name="Haws D.C."/>
            <person name="Moore N."/>
            <person name="Oeser B."/>
            <person name="Panaccione D.G."/>
            <person name="Schweri K.K."/>
            <person name="Voisey C.R."/>
            <person name="Farman M.L."/>
            <person name="Jaromczyk J.W."/>
            <person name="Roe B.A."/>
            <person name="O'Sullivan D.M."/>
            <person name="Scott B."/>
            <person name="Tudzynski P."/>
            <person name="An Z."/>
            <person name="Arnaoudova E.G."/>
            <person name="Bullock C.T."/>
            <person name="Charlton N.D."/>
            <person name="Chen L."/>
            <person name="Cox M."/>
            <person name="Dinkins R.D."/>
            <person name="Florea S."/>
            <person name="Glenn A.E."/>
            <person name="Gordon A."/>
            <person name="Gueldener U."/>
            <person name="Harris D.R."/>
            <person name="Hollin W."/>
            <person name="Jaromczyk J."/>
            <person name="Johnson R.D."/>
            <person name="Khan A.K."/>
            <person name="Leistner E."/>
            <person name="Leuchtmann A."/>
            <person name="Li C."/>
            <person name="Liu J."/>
            <person name="Liu J."/>
            <person name="Liu M."/>
            <person name="Mace W."/>
            <person name="Machado C."/>
            <person name="Nagabhyru P."/>
            <person name="Pan J."/>
            <person name="Schmid J."/>
            <person name="Sugawara K."/>
            <person name="Steiner U."/>
            <person name="Takach J.E."/>
            <person name="Tanaka E."/>
            <person name="Webb J.S."/>
            <person name="Wilson E.V."/>
            <person name="Wiseman J.L."/>
            <person name="Yoshida R."/>
            <person name="Zeng Z."/>
        </authorList>
    </citation>
    <scope>NUCLEOTIDE SEQUENCE [LARGE SCALE GENOMIC DNA]</scope>
    <source>
        <strain evidence="2 3">20.1</strain>
    </source>
</reference>
<dbReference type="STRING" id="1111077.M1W3T1"/>
<dbReference type="EMBL" id="CAGA01000010">
    <property type="protein sequence ID" value="CCE28775.1"/>
    <property type="molecule type" value="Genomic_DNA"/>
</dbReference>
<gene>
    <name evidence="2" type="ORF">CPUR_02464</name>
</gene>
<keyword evidence="3" id="KW-1185">Reference proteome</keyword>
<dbReference type="HOGENOM" id="CLU_024412_1_0_1"/>
<evidence type="ECO:0000313" key="2">
    <source>
        <dbReference type="EMBL" id="CCE28775.1"/>
    </source>
</evidence>
<organism evidence="2 3">
    <name type="scientific">Claviceps purpurea (strain 20.1)</name>
    <name type="common">Ergot fungus</name>
    <name type="synonym">Sphacelia segetum</name>
    <dbReference type="NCBI Taxonomy" id="1111077"/>
    <lineage>
        <taxon>Eukaryota</taxon>
        <taxon>Fungi</taxon>
        <taxon>Dikarya</taxon>
        <taxon>Ascomycota</taxon>
        <taxon>Pezizomycotina</taxon>
        <taxon>Sordariomycetes</taxon>
        <taxon>Hypocreomycetidae</taxon>
        <taxon>Hypocreales</taxon>
        <taxon>Clavicipitaceae</taxon>
        <taxon>Claviceps</taxon>
    </lineage>
</organism>
<evidence type="ECO:0000256" key="1">
    <source>
        <dbReference type="SAM" id="MobiDB-lite"/>
    </source>
</evidence>
<feature type="compositionally biased region" description="Polar residues" evidence="1">
    <location>
        <begin position="1"/>
        <end position="11"/>
    </location>
</feature>
<dbReference type="OrthoDB" id="2440523at2759"/>